<evidence type="ECO:0000313" key="4">
    <source>
        <dbReference type="Proteomes" id="UP000005481"/>
    </source>
</evidence>
<dbReference type="Pfam" id="PF00149">
    <property type="entry name" value="Metallophos"/>
    <property type="match status" value="1"/>
</dbReference>
<evidence type="ECO:0000259" key="2">
    <source>
        <dbReference type="Pfam" id="PF00149"/>
    </source>
</evidence>
<dbReference type="RefSeq" id="WP_006790949.1">
    <property type="nucleotide sequence ID" value="NZ_JH417615.1"/>
</dbReference>
<gene>
    <name evidence="3" type="ORF">HMPREF0080_01985</name>
</gene>
<dbReference type="InterPro" id="IPR041796">
    <property type="entry name" value="Mre11_N"/>
</dbReference>
<evidence type="ECO:0000313" key="3">
    <source>
        <dbReference type="EMBL" id="EHM37944.1"/>
    </source>
</evidence>
<sequence length="424" mass="47921">MAKTLRFIHCADLHLGSPFQGLAPLEERWGRIVGNAPLKAFQKVVQLAIDKRVHALLIAGDIYDSATHNLTAQLDFVRLLHKLAFHEIPVYIALGNHDPMTSWRAEIPFPANVHVFATDKAERLPLIVDGEEAAALYGQSYEHREFRENAAWNFRRREEDRYAIGLLHTQVGGNDSAYAPCTLNDLKESGMDYWALGHVHTRRILAESPYIVYPGNTQGLDSTETGPRGCYYVEVGPYGSVEMRFIDTSVARWETADISVDAIDSVSALRESVRIEKEKIRREAGKPVFLTVNFTGAGSMYRVINNPESVQYWINSWQEDEEGKYAFVMVVGIRNGARPKINLAERSKLPDTVGDYLNISDQIESQGQVEKLELLRRILTERPEFERLGAYGRAVSDERLLAAFERAKWLGMQQLLEDNRGQGS</sequence>
<proteinExistence type="predicted"/>
<dbReference type="EMBL" id="AGCJ01000090">
    <property type="protein sequence ID" value="EHM37944.1"/>
    <property type="molecule type" value="Genomic_DNA"/>
</dbReference>
<dbReference type="PANTHER" id="PTHR30337">
    <property type="entry name" value="COMPONENT OF ATP-DEPENDENT DSDNA EXONUCLEASE"/>
    <property type="match status" value="1"/>
</dbReference>
<dbReference type="InterPro" id="IPR004843">
    <property type="entry name" value="Calcineurin-like_PHP"/>
</dbReference>
<dbReference type="PANTHER" id="PTHR30337:SF7">
    <property type="entry name" value="PHOSPHOESTERASE"/>
    <property type="match status" value="1"/>
</dbReference>
<keyword evidence="1" id="KW-0378">Hydrolase</keyword>
<feature type="domain" description="Calcineurin-like phosphoesterase" evidence="2">
    <location>
        <begin position="5"/>
        <end position="201"/>
    </location>
</feature>
<evidence type="ECO:0000256" key="1">
    <source>
        <dbReference type="ARBA" id="ARBA00022801"/>
    </source>
</evidence>
<name>G9YJX9_9FIRM</name>
<dbReference type="InterPro" id="IPR029052">
    <property type="entry name" value="Metallo-depent_PP-like"/>
</dbReference>
<dbReference type="InterPro" id="IPR014576">
    <property type="entry name" value="Pesterase_YhaO"/>
</dbReference>
<dbReference type="Gene3D" id="3.60.21.10">
    <property type="match status" value="1"/>
</dbReference>
<dbReference type="InterPro" id="IPR050535">
    <property type="entry name" value="DNA_Repair-Maintenance_Comp"/>
</dbReference>
<organism evidence="3 4">
    <name type="scientific">Anaeroglobus geminatus F0357</name>
    <dbReference type="NCBI Taxonomy" id="861450"/>
    <lineage>
        <taxon>Bacteria</taxon>
        <taxon>Bacillati</taxon>
        <taxon>Bacillota</taxon>
        <taxon>Negativicutes</taxon>
        <taxon>Veillonellales</taxon>
        <taxon>Veillonellaceae</taxon>
        <taxon>Anaeroglobus</taxon>
    </lineage>
</organism>
<dbReference type="PATRIC" id="fig|861450.3.peg.1833"/>
<reference evidence="3 4" key="1">
    <citation type="submission" date="2011-08" db="EMBL/GenBank/DDBJ databases">
        <authorList>
            <person name="Weinstock G."/>
            <person name="Sodergren E."/>
            <person name="Clifton S."/>
            <person name="Fulton L."/>
            <person name="Fulton B."/>
            <person name="Courtney L."/>
            <person name="Fronick C."/>
            <person name="Harrison M."/>
            <person name="Strong C."/>
            <person name="Farmer C."/>
            <person name="Delahaunty K."/>
            <person name="Markovic C."/>
            <person name="Hall O."/>
            <person name="Minx P."/>
            <person name="Tomlinson C."/>
            <person name="Mitreva M."/>
            <person name="Hou S."/>
            <person name="Chen J."/>
            <person name="Wollam A."/>
            <person name="Pepin K.H."/>
            <person name="Johnson M."/>
            <person name="Bhonagiri V."/>
            <person name="Zhang X."/>
            <person name="Suruliraj S."/>
            <person name="Warren W."/>
            <person name="Chinwalla A."/>
            <person name="Mardis E.R."/>
            <person name="Wilson R.K."/>
        </authorList>
    </citation>
    <scope>NUCLEOTIDE SEQUENCE [LARGE SCALE GENOMIC DNA]</scope>
    <source>
        <strain evidence="3 4">F0357</strain>
    </source>
</reference>
<dbReference type="AlphaFoldDB" id="G9YJX9"/>
<accession>G9YJX9</accession>
<dbReference type="SUPFAM" id="SSF56300">
    <property type="entry name" value="Metallo-dependent phosphatases"/>
    <property type="match status" value="1"/>
</dbReference>
<comment type="caution">
    <text evidence="3">The sequence shown here is derived from an EMBL/GenBank/DDBJ whole genome shotgun (WGS) entry which is preliminary data.</text>
</comment>
<dbReference type="HOGENOM" id="CLU_026621_4_0_9"/>
<dbReference type="OrthoDB" id="9773856at2"/>
<dbReference type="PIRSF" id="PIRSF033091">
    <property type="entry name" value="Pesterase_YhaO"/>
    <property type="match status" value="1"/>
</dbReference>
<dbReference type="STRING" id="861450.HMPREF0080_01985"/>
<keyword evidence="4" id="KW-1185">Reference proteome</keyword>
<dbReference type="CDD" id="cd00840">
    <property type="entry name" value="MPP_Mre11_N"/>
    <property type="match status" value="1"/>
</dbReference>
<protein>
    <submittedName>
        <fullName evidence="3">Ser/Thr phosphatase family protein</fullName>
    </submittedName>
</protein>
<dbReference type="GO" id="GO:0016787">
    <property type="term" value="F:hydrolase activity"/>
    <property type="evidence" value="ECO:0007669"/>
    <property type="project" value="UniProtKB-KW"/>
</dbReference>
<dbReference type="eggNOG" id="COG0420">
    <property type="taxonomic scope" value="Bacteria"/>
</dbReference>
<dbReference type="Proteomes" id="UP000005481">
    <property type="component" value="Unassembled WGS sequence"/>
</dbReference>